<comment type="caution">
    <text evidence="2">The sequence shown here is derived from an EMBL/GenBank/DDBJ whole genome shotgun (WGS) entry which is preliminary data.</text>
</comment>
<dbReference type="GO" id="GO:0012505">
    <property type="term" value="C:endomembrane system"/>
    <property type="evidence" value="ECO:0007669"/>
    <property type="project" value="TreeGrafter"/>
</dbReference>
<dbReference type="Gene3D" id="3.90.1300.10">
    <property type="entry name" value="Amidase signature (AS) domain"/>
    <property type="match status" value="1"/>
</dbReference>
<feature type="domain" description="Amidase" evidence="1">
    <location>
        <begin position="20"/>
        <end position="300"/>
    </location>
</feature>
<dbReference type="InterPro" id="IPR023631">
    <property type="entry name" value="Amidase_dom"/>
</dbReference>
<dbReference type="InterPro" id="IPR052739">
    <property type="entry name" value="FAAH2"/>
</dbReference>
<gene>
    <name evidence="2" type="ORF">CLV47_10584</name>
</gene>
<organism evidence="2 3">
    <name type="scientific">Antricoccus suffuscus</name>
    <dbReference type="NCBI Taxonomy" id="1629062"/>
    <lineage>
        <taxon>Bacteria</taxon>
        <taxon>Bacillati</taxon>
        <taxon>Actinomycetota</taxon>
        <taxon>Actinomycetes</taxon>
        <taxon>Geodermatophilales</taxon>
        <taxon>Antricoccaceae</taxon>
        <taxon>Antricoccus</taxon>
    </lineage>
</organism>
<keyword evidence="3" id="KW-1185">Reference proteome</keyword>
<reference evidence="2 3" key="1">
    <citation type="submission" date="2018-03" db="EMBL/GenBank/DDBJ databases">
        <title>Genomic Encyclopedia of Archaeal and Bacterial Type Strains, Phase II (KMG-II): from individual species to whole genera.</title>
        <authorList>
            <person name="Goeker M."/>
        </authorList>
    </citation>
    <scope>NUCLEOTIDE SEQUENCE [LARGE SCALE GENOMIC DNA]</scope>
    <source>
        <strain evidence="2 3">DSM 100065</strain>
    </source>
</reference>
<dbReference type="PANTHER" id="PTHR43372:SF4">
    <property type="entry name" value="FATTY-ACID AMIDE HYDROLASE 2"/>
    <property type="match status" value="1"/>
</dbReference>
<dbReference type="PANTHER" id="PTHR43372">
    <property type="entry name" value="FATTY-ACID AMIDE HYDROLASE"/>
    <property type="match status" value="1"/>
</dbReference>
<dbReference type="AlphaFoldDB" id="A0A2T1A1I3"/>
<feature type="domain" description="Amidase" evidence="1">
    <location>
        <begin position="330"/>
        <end position="424"/>
    </location>
</feature>
<name>A0A2T1A1I3_9ACTN</name>
<proteinExistence type="predicted"/>
<dbReference type="EMBL" id="PVUE01000005">
    <property type="protein sequence ID" value="PRZ42462.1"/>
    <property type="molecule type" value="Genomic_DNA"/>
</dbReference>
<evidence type="ECO:0000313" key="3">
    <source>
        <dbReference type="Proteomes" id="UP000237752"/>
    </source>
</evidence>
<accession>A0A2T1A1I3</accession>
<sequence length="432" mass="44956">MGAAQELVDAIAGGKTTAVEATEQAIKRIEDGDGDINAVVVRDFDRARAEAKEADARLARGERAPLLGLPMTVKESINIAGLPTTWGYAEHANFIADRDAVLATRLKKAGAVIVGKTNVPPGLADLQSVNPVYGATHNPHMHGRSSGGSSGGAAASLAAGFVTAEVGSDIGGSIRTPAAFCGVWGLKPTHGIISKAGHSMPGTDGSDDVLSVVGPMARSAEDLDLLLGVLADHPLPAPREGKLAGLRVAVVAAHPLAPMSSDVASTLEARAAQLETLGATIDRTPKLPDLEAMHRDYLRLLNTVMSHGIPPAGREPVTLAAWFDMLDTHARTGREWDAALSERYDAVLAPVFGTTAFPLDDNDIASRMIEIDGRSEPCASQLAWAGLAIYPGLPSVSFPAGKGSEGLPIGLQLIGPRYADREVLRIASQIAI</sequence>
<dbReference type="Proteomes" id="UP000237752">
    <property type="component" value="Unassembled WGS sequence"/>
</dbReference>
<evidence type="ECO:0000313" key="2">
    <source>
        <dbReference type="EMBL" id="PRZ42462.1"/>
    </source>
</evidence>
<dbReference type="OrthoDB" id="182039at2"/>
<dbReference type="RefSeq" id="WP_106348506.1">
    <property type="nucleotide sequence ID" value="NZ_PVUE01000005.1"/>
</dbReference>
<protein>
    <submittedName>
        <fullName evidence="2">Amidase</fullName>
    </submittedName>
</protein>
<dbReference type="InterPro" id="IPR036928">
    <property type="entry name" value="AS_sf"/>
</dbReference>
<dbReference type="SUPFAM" id="SSF75304">
    <property type="entry name" value="Amidase signature (AS) enzymes"/>
    <property type="match status" value="1"/>
</dbReference>
<evidence type="ECO:0000259" key="1">
    <source>
        <dbReference type="Pfam" id="PF01425"/>
    </source>
</evidence>
<dbReference type="Pfam" id="PF01425">
    <property type="entry name" value="Amidase"/>
    <property type="match status" value="2"/>
</dbReference>